<dbReference type="WBParaSite" id="EVEC_0000957701-mRNA-1">
    <property type="protein sequence ID" value="EVEC_0000957701-mRNA-1"/>
    <property type="gene ID" value="EVEC_0000957701"/>
</dbReference>
<organism evidence="9">
    <name type="scientific">Enterobius vermicularis</name>
    <name type="common">Human pinworm</name>
    <dbReference type="NCBI Taxonomy" id="51028"/>
    <lineage>
        <taxon>Eukaryota</taxon>
        <taxon>Metazoa</taxon>
        <taxon>Ecdysozoa</taxon>
        <taxon>Nematoda</taxon>
        <taxon>Chromadorea</taxon>
        <taxon>Rhabditida</taxon>
        <taxon>Spirurina</taxon>
        <taxon>Oxyuridomorpha</taxon>
        <taxon>Oxyuroidea</taxon>
        <taxon>Oxyuridae</taxon>
        <taxon>Enterobius</taxon>
    </lineage>
</organism>
<evidence type="ECO:0000256" key="5">
    <source>
        <dbReference type="SAM" id="MobiDB-lite"/>
    </source>
</evidence>
<dbReference type="CDD" id="cd00143">
    <property type="entry name" value="PP2Cc"/>
    <property type="match status" value="1"/>
</dbReference>
<evidence type="ECO:0000313" key="9">
    <source>
        <dbReference type="WBParaSite" id="EVEC_0000957701-mRNA-1"/>
    </source>
</evidence>
<feature type="region of interest" description="Disordered" evidence="5">
    <location>
        <begin position="531"/>
        <end position="554"/>
    </location>
</feature>
<evidence type="ECO:0000256" key="2">
    <source>
        <dbReference type="ARBA" id="ARBA00022801"/>
    </source>
</evidence>
<dbReference type="EMBL" id="UXUI01009736">
    <property type="protein sequence ID" value="VDD94234.1"/>
    <property type="molecule type" value="Genomic_DNA"/>
</dbReference>
<dbReference type="AlphaFoldDB" id="A0A0N4VFQ0"/>
<evidence type="ECO:0000313" key="8">
    <source>
        <dbReference type="Proteomes" id="UP000274131"/>
    </source>
</evidence>
<dbReference type="InterPro" id="IPR000222">
    <property type="entry name" value="PP2C_BS"/>
</dbReference>
<sequence>MRTTNSEVGCSSSGETVDTLRITVCANQGGRKYMEDRVHIEHVDSIDGKKGYTYVAVYDGHGGADASEFVRKNLLKNIQNQEGFNGSDEEMLQAIRKGFIETHYAMLKVVDEWPLTASGYTSTAGTTASVAFITRGKVFTGHVGDSAIIVGKRREGSVIGLCLTVDHKPDNFYEEERINRAGGMVMKKSGVMRVVWTRPLKGHIGPVRRSTPTESIAFLAVARSLGDLWSYNKETKQFIVSPEPDVSVYTLSHTDICLVLGSDGLTNVLKAQQIVDIVNNCERDTDLSNGRLVNHSRVLLRTALDGWGSLRADNITVITVRSLKSVLKVMLDNAEEDILNDSLYENIAQNSAFNMDLDSLFTENQTALVRLTEKSCQHFSTIPVSIVYTGALDQQFTSGSFPYVDYSGPGFSKQIVRDNPILPSKSSSLIAHLRRSASCGAVPQENGDKQNYCYCSIDYSVHLSSAIISCAEPSCSNEAGDKNIKMNQGKEGVTIEPLFTNISLLSSELINQPNIEKAADDSCVRTVREEAVQTSVQENNESHEGSSNPGRVTDNFAGPNPFFLNRMSGKESQELFVKHDCISPKTKPIAVVPPFETTPTSSGRRRLVPVRRLRPSFLRRRGIARRNLVTGVDSSIQRCDDETEDLCVLDKNIDFKENGSSWDYEGLSGSSRAEDSPTKYRNRLSLGGASALSPVLMLAALRTPDQLLLSKGTDDPLRRELMSFRHTRHCSSVITPTASKLQQLKLADDSAAAPSNELADESLLKQKRKNEFDDSTHVSMEPVPKRSRLWGFFSSLIGDRKSK</sequence>
<gene>
    <name evidence="7" type="ORF">EVEC_LOCUS8985</name>
</gene>
<reference evidence="9" key="1">
    <citation type="submission" date="2017-02" db="UniProtKB">
        <authorList>
            <consortium name="WormBaseParasite"/>
        </authorList>
    </citation>
    <scope>IDENTIFICATION</scope>
</reference>
<dbReference type="OrthoDB" id="10025511at2759"/>
<dbReference type="STRING" id="51028.A0A0N4VFQ0"/>
<dbReference type="Proteomes" id="UP000274131">
    <property type="component" value="Unassembled WGS sequence"/>
</dbReference>
<evidence type="ECO:0000256" key="4">
    <source>
        <dbReference type="RuleBase" id="RU003465"/>
    </source>
</evidence>
<keyword evidence="2 4" id="KW-0378">Hydrolase</keyword>
<dbReference type="InterPro" id="IPR036457">
    <property type="entry name" value="PPM-type-like_dom_sf"/>
</dbReference>
<comment type="similarity">
    <text evidence="4">Belongs to the PP2C family.</text>
</comment>
<evidence type="ECO:0000259" key="6">
    <source>
        <dbReference type="PROSITE" id="PS51746"/>
    </source>
</evidence>
<dbReference type="SUPFAM" id="SSF81606">
    <property type="entry name" value="PP2C-like"/>
    <property type="match status" value="1"/>
</dbReference>
<dbReference type="Pfam" id="PF00481">
    <property type="entry name" value="PP2C"/>
    <property type="match status" value="1"/>
</dbReference>
<dbReference type="FunFam" id="3.60.40.10:FF:000060">
    <property type="entry name" value="Protein phosphatase 2c"/>
    <property type="match status" value="1"/>
</dbReference>
<evidence type="ECO:0000256" key="1">
    <source>
        <dbReference type="ARBA" id="ARBA00022723"/>
    </source>
</evidence>
<feature type="domain" description="PPM-type phosphatase" evidence="6">
    <location>
        <begin position="21"/>
        <end position="322"/>
    </location>
</feature>
<evidence type="ECO:0000256" key="3">
    <source>
        <dbReference type="ARBA" id="ARBA00022912"/>
    </source>
</evidence>
<accession>A0A0N4VFQ0</accession>
<dbReference type="PROSITE" id="PS01032">
    <property type="entry name" value="PPM_1"/>
    <property type="match status" value="1"/>
</dbReference>
<dbReference type="GO" id="GO:0004722">
    <property type="term" value="F:protein serine/threonine phosphatase activity"/>
    <property type="evidence" value="ECO:0007669"/>
    <property type="project" value="InterPro"/>
</dbReference>
<dbReference type="PANTHER" id="PTHR47992">
    <property type="entry name" value="PROTEIN PHOSPHATASE"/>
    <property type="match status" value="1"/>
</dbReference>
<reference evidence="7 8" key="2">
    <citation type="submission" date="2018-10" db="EMBL/GenBank/DDBJ databases">
        <authorList>
            <consortium name="Pathogen Informatics"/>
        </authorList>
    </citation>
    <scope>NUCLEOTIDE SEQUENCE [LARGE SCALE GENOMIC DNA]</scope>
</reference>
<protein>
    <submittedName>
        <fullName evidence="9">PPM-type phosphatase domain-containing protein</fullName>
    </submittedName>
</protein>
<dbReference type="PROSITE" id="PS51746">
    <property type="entry name" value="PPM_2"/>
    <property type="match status" value="1"/>
</dbReference>
<dbReference type="InterPro" id="IPR001932">
    <property type="entry name" value="PPM-type_phosphatase-like_dom"/>
</dbReference>
<feature type="compositionally biased region" description="Polar residues" evidence="5">
    <location>
        <begin position="532"/>
        <end position="550"/>
    </location>
</feature>
<evidence type="ECO:0000313" key="7">
    <source>
        <dbReference type="EMBL" id="VDD94234.1"/>
    </source>
</evidence>
<dbReference type="Gene3D" id="3.60.40.10">
    <property type="entry name" value="PPM-type phosphatase domain"/>
    <property type="match status" value="1"/>
</dbReference>
<dbReference type="SMART" id="SM00332">
    <property type="entry name" value="PP2Cc"/>
    <property type="match status" value="1"/>
</dbReference>
<keyword evidence="3 4" id="KW-0904">Protein phosphatase</keyword>
<name>A0A0N4VFQ0_ENTVE</name>
<dbReference type="InterPro" id="IPR015655">
    <property type="entry name" value="PP2C"/>
</dbReference>
<keyword evidence="8" id="KW-1185">Reference proteome</keyword>
<feature type="region of interest" description="Disordered" evidence="5">
    <location>
        <begin position="755"/>
        <end position="780"/>
    </location>
</feature>
<keyword evidence="1" id="KW-0479">Metal-binding</keyword>
<dbReference type="GO" id="GO:0046872">
    <property type="term" value="F:metal ion binding"/>
    <property type="evidence" value="ECO:0007669"/>
    <property type="project" value="UniProtKB-KW"/>
</dbReference>
<proteinExistence type="inferred from homology"/>